<dbReference type="InterPro" id="IPR044878">
    <property type="entry name" value="UbiA_sf"/>
</dbReference>
<dbReference type="Proteomes" id="UP000027195">
    <property type="component" value="Unassembled WGS sequence"/>
</dbReference>
<name>A0A067MFQ2_BOTB1</name>
<keyword evidence="2 5" id="KW-0812">Transmembrane</keyword>
<dbReference type="AlphaFoldDB" id="A0A067MFQ2"/>
<proteinExistence type="predicted"/>
<dbReference type="InterPro" id="IPR000537">
    <property type="entry name" value="UbiA_prenyltransferase"/>
</dbReference>
<dbReference type="InParanoid" id="A0A067MFQ2"/>
<organism evidence="6 7">
    <name type="scientific">Botryobasidium botryosum (strain FD-172 SS1)</name>
    <dbReference type="NCBI Taxonomy" id="930990"/>
    <lineage>
        <taxon>Eukaryota</taxon>
        <taxon>Fungi</taxon>
        <taxon>Dikarya</taxon>
        <taxon>Basidiomycota</taxon>
        <taxon>Agaricomycotina</taxon>
        <taxon>Agaricomycetes</taxon>
        <taxon>Cantharellales</taxon>
        <taxon>Botryobasidiaceae</taxon>
        <taxon>Botryobasidium</taxon>
    </lineage>
</organism>
<evidence type="ECO:0000256" key="3">
    <source>
        <dbReference type="ARBA" id="ARBA00022989"/>
    </source>
</evidence>
<dbReference type="GO" id="GO:0016765">
    <property type="term" value="F:transferase activity, transferring alkyl or aryl (other than methyl) groups"/>
    <property type="evidence" value="ECO:0007669"/>
    <property type="project" value="InterPro"/>
</dbReference>
<evidence type="ECO:0000256" key="2">
    <source>
        <dbReference type="ARBA" id="ARBA00022692"/>
    </source>
</evidence>
<dbReference type="Pfam" id="PF01040">
    <property type="entry name" value="UbiA"/>
    <property type="match status" value="1"/>
</dbReference>
<keyword evidence="3 5" id="KW-1133">Transmembrane helix</keyword>
<reference evidence="7" key="1">
    <citation type="journal article" date="2014" name="Proc. Natl. Acad. Sci. U.S.A.">
        <title>Extensive sampling of basidiomycete genomes demonstrates inadequacy of the white-rot/brown-rot paradigm for wood decay fungi.</title>
        <authorList>
            <person name="Riley R."/>
            <person name="Salamov A.A."/>
            <person name="Brown D.W."/>
            <person name="Nagy L.G."/>
            <person name="Floudas D."/>
            <person name="Held B.W."/>
            <person name="Levasseur A."/>
            <person name="Lombard V."/>
            <person name="Morin E."/>
            <person name="Otillar R."/>
            <person name="Lindquist E.A."/>
            <person name="Sun H."/>
            <person name="LaButti K.M."/>
            <person name="Schmutz J."/>
            <person name="Jabbour D."/>
            <person name="Luo H."/>
            <person name="Baker S.E."/>
            <person name="Pisabarro A.G."/>
            <person name="Walton J.D."/>
            <person name="Blanchette R.A."/>
            <person name="Henrissat B."/>
            <person name="Martin F."/>
            <person name="Cullen D."/>
            <person name="Hibbett D.S."/>
            <person name="Grigoriev I.V."/>
        </authorList>
    </citation>
    <scope>NUCLEOTIDE SEQUENCE [LARGE SCALE GENOMIC DNA]</scope>
    <source>
        <strain evidence="7">FD-172 SS1</strain>
    </source>
</reference>
<dbReference type="HOGENOM" id="CLU_075132_0_0_1"/>
<dbReference type="PANTHER" id="PTHR42723:SF1">
    <property type="entry name" value="CHLOROPHYLL SYNTHASE, CHLOROPLASTIC"/>
    <property type="match status" value="1"/>
</dbReference>
<dbReference type="InterPro" id="IPR050475">
    <property type="entry name" value="Prenyltransferase_related"/>
</dbReference>
<dbReference type="OrthoDB" id="2753389at2759"/>
<feature type="transmembrane region" description="Helical" evidence="5">
    <location>
        <begin position="21"/>
        <end position="39"/>
    </location>
</feature>
<evidence type="ECO:0000256" key="4">
    <source>
        <dbReference type="ARBA" id="ARBA00023136"/>
    </source>
</evidence>
<dbReference type="EMBL" id="KL198036">
    <property type="protein sequence ID" value="KDQ14643.1"/>
    <property type="molecule type" value="Genomic_DNA"/>
</dbReference>
<sequence>MPSSPAFLERTATILRASRPPGWCFGPILFGVGVIHSKVTPTTLPDLVGAAIQILTLSLPLCIIVFGLNDVYDYETDTRNPRKVDGEDIAVLPPVYHQGVQRAAWISSVVVMAASLGTRRIENILATSALVLLGWQYSAPPIRFKDIPILDSLSNGTIVFLSWLVGFSFGGESIFSTPPKGYMLLLCGAGLHALGAVMDADSDAAAGQRTIATYLGARRATIFATLT</sequence>
<dbReference type="GO" id="GO:0016020">
    <property type="term" value="C:membrane"/>
    <property type="evidence" value="ECO:0007669"/>
    <property type="project" value="UniProtKB-SubCell"/>
</dbReference>
<dbReference type="PANTHER" id="PTHR42723">
    <property type="entry name" value="CHLOROPHYLL SYNTHASE"/>
    <property type="match status" value="1"/>
</dbReference>
<keyword evidence="4 5" id="KW-0472">Membrane</keyword>
<dbReference type="STRING" id="930990.A0A067MFQ2"/>
<feature type="transmembrane region" description="Helical" evidence="5">
    <location>
        <begin position="51"/>
        <end position="72"/>
    </location>
</feature>
<dbReference type="Gene3D" id="1.10.357.140">
    <property type="entry name" value="UbiA prenyltransferase"/>
    <property type="match status" value="1"/>
</dbReference>
<protein>
    <recommendedName>
        <fullName evidence="8">UbiA prenyltransferase</fullName>
    </recommendedName>
</protein>
<evidence type="ECO:0000313" key="6">
    <source>
        <dbReference type="EMBL" id="KDQ14643.1"/>
    </source>
</evidence>
<gene>
    <name evidence="6" type="ORF">BOTBODRAFT_109705</name>
</gene>
<keyword evidence="7" id="KW-1185">Reference proteome</keyword>
<comment type="subcellular location">
    <subcellularLocation>
        <location evidence="1">Membrane</location>
        <topology evidence="1">Multi-pass membrane protein</topology>
    </subcellularLocation>
</comment>
<evidence type="ECO:0000256" key="1">
    <source>
        <dbReference type="ARBA" id="ARBA00004141"/>
    </source>
</evidence>
<evidence type="ECO:0000313" key="7">
    <source>
        <dbReference type="Proteomes" id="UP000027195"/>
    </source>
</evidence>
<evidence type="ECO:0000256" key="5">
    <source>
        <dbReference type="SAM" id="Phobius"/>
    </source>
</evidence>
<accession>A0A067MFQ2</accession>
<evidence type="ECO:0008006" key="8">
    <source>
        <dbReference type="Google" id="ProtNLM"/>
    </source>
</evidence>